<sequence>MPVVDDPIRVGPFSGRGPSCSGPDLRVFIVGDRLVVDHEWFRAELGPMFDPPRKRADVTCTATIQLDAGPGRRVVLDDATHTQTRQISPRSELRSTATVEFGGGTAPFDTTVRTAATPVSDDVVLPQSFPAPLTGACGRATLKLTSQMVFQTQDATQPSGVRWTESRLGARTVPC</sequence>
<reference evidence="1" key="1">
    <citation type="journal article" date="2014" name="Int. J. Syst. Evol. Microbiol.">
        <title>Complete genome sequence of Corynebacterium casei LMG S-19264T (=DSM 44701T), isolated from a smear-ripened cheese.</title>
        <authorList>
            <consortium name="US DOE Joint Genome Institute (JGI-PGF)"/>
            <person name="Walter F."/>
            <person name="Albersmeier A."/>
            <person name="Kalinowski J."/>
            <person name="Ruckert C."/>
        </authorList>
    </citation>
    <scope>NUCLEOTIDE SEQUENCE</scope>
    <source>
        <strain evidence="1">JCM 3091</strain>
    </source>
</reference>
<dbReference type="Proteomes" id="UP000662200">
    <property type="component" value="Unassembled WGS sequence"/>
</dbReference>
<name>A0A8J3FEM2_9ACTN</name>
<evidence type="ECO:0000313" key="1">
    <source>
        <dbReference type="EMBL" id="GGK16175.1"/>
    </source>
</evidence>
<keyword evidence="2" id="KW-1185">Reference proteome</keyword>
<protein>
    <submittedName>
        <fullName evidence="1">Uncharacterized protein</fullName>
    </submittedName>
</protein>
<reference evidence="1" key="2">
    <citation type="submission" date="2020-09" db="EMBL/GenBank/DDBJ databases">
        <authorList>
            <person name="Sun Q."/>
            <person name="Ohkuma M."/>
        </authorList>
    </citation>
    <scope>NUCLEOTIDE SEQUENCE</scope>
    <source>
        <strain evidence="1">JCM 3091</strain>
    </source>
</reference>
<accession>A0A8J3FEM2</accession>
<gene>
    <name evidence="1" type="ORF">GCM10010124_06000</name>
</gene>
<dbReference type="RefSeq" id="WP_189112554.1">
    <property type="nucleotide sequence ID" value="NZ_BMQC01000001.1"/>
</dbReference>
<evidence type="ECO:0000313" key="2">
    <source>
        <dbReference type="Proteomes" id="UP000662200"/>
    </source>
</evidence>
<organism evidence="1 2">
    <name type="scientific">Pilimelia terevasa</name>
    <dbReference type="NCBI Taxonomy" id="53372"/>
    <lineage>
        <taxon>Bacteria</taxon>
        <taxon>Bacillati</taxon>
        <taxon>Actinomycetota</taxon>
        <taxon>Actinomycetes</taxon>
        <taxon>Micromonosporales</taxon>
        <taxon>Micromonosporaceae</taxon>
        <taxon>Pilimelia</taxon>
    </lineage>
</organism>
<dbReference type="EMBL" id="BMQC01000001">
    <property type="protein sequence ID" value="GGK16175.1"/>
    <property type="molecule type" value="Genomic_DNA"/>
</dbReference>
<comment type="caution">
    <text evidence="1">The sequence shown here is derived from an EMBL/GenBank/DDBJ whole genome shotgun (WGS) entry which is preliminary data.</text>
</comment>
<dbReference type="AlphaFoldDB" id="A0A8J3FEM2"/>
<proteinExistence type="predicted"/>